<feature type="chain" id="PRO_5011979614" description="DUF6268 domain-containing protein" evidence="1">
    <location>
        <begin position="20"/>
        <end position="301"/>
    </location>
</feature>
<dbReference type="RefSeq" id="WP_073370615.1">
    <property type="nucleotide sequence ID" value="NZ_FQWB01000004.1"/>
</dbReference>
<dbReference type="AlphaFoldDB" id="A0A1M5KCS2"/>
<name>A0A1M5KCS2_9FLAO</name>
<evidence type="ECO:0000313" key="4">
    <source>
        <dbReference type="Proteomes" id="UP000184516"/>
    </source>
</evidence>
<sequence>MMKKLLIILFLLVSNFSNSQGFVDLFSINYGKSAATAYENSSQTTTITNFDTNLTLPIELNDKYAIITGGDFSLNKLQLFPDSGYNNLYLTRIKAGINITHSEHWSGTYILLPKISSDYVNLGMDDFYMGGVAVLKYKKNKNLSYKFGFYASDEAFGLFISPIIGIYYLNPNARFEINLYLPNDGDLNYKLTDKTKIGMDFVGRGKSFKLTTDGVRSSYAENNSMEFSSYLQNNSLNKNVLLRLKLGFSTNSFEVYPIDQKIDFATSLFKFGDNRTQLNGNLSSSLFLKIEAIYRFDIASR</sequence>
<feature type="signal peptide" evidence="1">
    <location>
        <begin position="1"/>
        <end position="19"/>
    </location>
</feature>
<gene>
    <name evidence="3" type="ORF">SAMN05443549_104263</name>
</gene>
<keyword evidence="4" id="KW-1185">Reference proteome</keyword>
<dbReference type="STRING" id="468056.SAMN05443549_104263"/>
<dbReference type="Pfam" id="PF19783">
    <property type="entry name" value="DUF6268"/>
    <property type="match status" value="1"/>
</dbReference>
<proteinExistence type="predicted"/>
<dbReference type="InterPro" id="IPR046235">
    <property type="entry name" value="DUF6268"/>
</dbReference>
<dbReference type="Proteomes" id="UP000184516">
    <property type="component" value="Unassembled WGS sequence"/>
</dbReference>
<reference evidence="4" key="1">
    <citation type="submission" date="2016-11" db="EMBL/GenBank/DDBJ databases">
        <authorList>
            <person name="Varghese N."/>
            <person name="Submissions S."/>
        </authorList>
    </citation>
    <scope>NUCLEOTIDE SEQUENCE [LARGE SCALE GENOMIC DNA]</scope>
    <source>
        <strain evidence="4">DSM 19978</strain>
    </source>
</reference>
<dbReference type="OrthoDB" id="1488805at2"/>
<feature type="domain" description="DUF6268" evidence="2">
    <location>
        <begin position="94"/>
        <end position="250"/>
    </location>
</feature>
<dbReference type="EMBL" id="FQWB01000004">
    <property type="protein sequence ID" value="SHG50548.1"/>
    <property type="molecule type" value="Genomic_DNA"/>
</dbReference>
<organism evidence="3 4">
    <name type="scientific">Flavobacterium fluvii</name>
    <dbReference type="NCBI Taxonomy" id="468056"/>
    <lineage>
        <taxon>Bacteria</taxon>
        <taxon>Pseudomonadati</taxon>
        <taxon>Bacteroidota</taxon>
        <taxon>Flavobacteriia</taxon>
        <taxon>Flavobacteriales</taxon>
        <taxon>Flavobacteriaceae</taxon>
        <taxon>Flavobacterium</taxon>
    </lineage>
</organism>
<evidence type="ECO:0000313" key="3">
    <source>
        <dbReference type="EMBL" id="SHG50548.1"/>
    </source>
</evidence>
<keyword evidence="1" id="KW-0732">Signal</keyword>
<accession>A0A1M5KCS2</accession>
<evidence type="ECO:0000256" key="1">
    <source>
        <dbReference type="SAM" id="SignalP"/>
    </source>
</evidence>
<protein>
    <recommendedName>
        <fullName evidence="2">DUF6268 domain-containing protein</fullName>
    </recommendedName>
</protein>
<evidence type="ECO:0000259" key="2">
    <source>
        <dbReference type="Pfam" id="PF19783"/>
    </source>
</evidence>